<evidence type="ECO:0000259" key="8">
    <source>
        <dbReference type="Pfam" id="PF02872"/>
    </source>
</evidence>
<dbReference type="AlphaFoldDB" id="A0AAN9V8K4"/>
<organism evidence="9 10">
    <name type="scientific">Gryllus longicercus</name>
    <dbReference type="NCBI Taxonomy" id="2509291"/>
    <lineage>
        <taxon>Eukaryota</taxon>
        <taxon>Metazoa</taxon>
        <taxon>Ecdysozoa</taxon>
        <taxon>Arthropoda</taxon>
        <taxon>Hexapoda</taxon>
        <taxon>Insecta</taxon>
        <taxon>Pterygota</taxon>
        <taxon>Neoptera</taxon>
        <taxon>Polyneoptera</taxon>
        <taxon>Orthoptera</taxon>
        <taxon>Ensifera</taxon>
        <taxon>Gryllidea</taxon>
        <taxon>Grylloidea</taxon>
        <taxon>Gryllidae</taxon>
        <taxon>Gryllinae</taxon>
        <taxon>Gryllus</taxon>
    </lineage>
</organism>
<comment type="caution">
    <text evidence="9">The sequence shown here is derived from an EMBL/GenBank/DDBJ whole genome shotgun (WGS) entry which is preliminary data.</text>
</comment>
<dbReference type="Gene3D" id="3.60.21.10">
    <property type="match status" value="1"/>
</dbReference>
<dbReference type="InterPro" id="IPR008334">
    <property type="entry name" value="5'-Nucleotdase_C"/>
</dbReference>
<keyword evidence="5 6" id="KW-0378">Hydrolase</keyword>
<evidence type="ECO:0000259" key="7">
    <source>
        <dbReference type="Pfam" id="PF00149"/>
    </source>
</evidence>
<evidence type="ECO:0000256" key="1">
    <source>
        <dbReference type="ARBA" id="ARBA00006654"/>
    </source>
</evidence>
<dbReference type="EMBL" id="JAZDUA010000543">
    <property type="protein sequence ID" value="KAK7791341.1"/>
    <property type="molecule type" value="Genomic_DNA"/>
</dbReference>
<dbReference type="InterPro" id="IPR004843">
    <property type="entry name" value="Calcineurin-like_PHP"/>
</dbReference>
<evidence type="ECO:0000256" key="2">
    <source>
        <dbReference type="ARBA" id="ARBA00022723"/>
    </source>
</evidence>
<keyword evidence="2" id="KW-0479">Metal-binding</keyword>
<dbReference type="PANTHER" id="PTHR11575:SF32">
    <property type="entry name" value="APYRASE-LIKE PROTEIN"/>
    <property type="match status" value="1"/>
</dbReference>
<keyword evidence="10" id="KW-1185">Reference proteome</keyword>
<dbReference type="GO" id="GO:0008253">
    <property type="term" value="F:5'-nucleotidase activity"/>
    <property type="evidence" value="ECO:0007669"/>
    <property type="project" value="TreeGrafter"/>
</dbReference>
<gene>
    <name evidence="9" type="ORF">R5R35_011725</name>
</gene>
<feature type="domain" description="5'-Nucleotidase C-terminal" evidence="8">
    <location>
        <begin position="344"/>
        <end position="525"/>
    </location>
</feature>
<dbReference type="InterPro" id="IPR006179">
    <property type="entry name" value="5_nucleotidase/apyrase"/>
</dbReference>
<dbReference type="InterPro" id="IPR029052">
    <property type="entry name" value="Metallo-depent_PP-like"/>
</dbReference>
<dbReference type="Pfam" id="PF00149">
    <property type="entry name" value="Metallophos"/>
    <property type="match status" value="1"/>
</dbReference>
<proteinExistence type="inferred from homology"/>
<feature type="domain" description="Calcineurin-like phosphoesterase" evidence="7">
    <location>
        <begin position="38"/>
        <end position="252"/>
    </location>
</feature>
<feature type="chain" id="PRO_5042673063" description="Apyrase" evidence="6">
    <location>
        <begin position="21"/>
        <end position="601"/>
    </location>
</feature>
<reference evidence="9 10" key="1">
    <citation type="submission" date="2024-03" db="EMBL/GenBank/DDBJ databases">
        <title>The genome assembly and annotation of the cricket Gryllus longicercus Weissman &amp; Gray.</title>
        <authorList>
            <person name="Szrajer S."/>
            <person name="Gray D."/>
            <person name="Ylla G."/>
        </authorList>
    </citation>
    <scope>NUCLEOTIDE SEQUENCE [LARGE SCALE GENOMIC DNA]</scope>
    <source>
        <strain evidence="9">DAG 2021-001</strain>
        <tissue evidence="9">Whole body minus gut</tissue>
    </source>
</reference>
<dbReference type="SUPFAM" id="SSF56300">
    <property type="entry name" value="Metallo-dependent phosphatases"/>
    <property type="match status" value="1"/>
</dbReference>
<dbReference type="SUPFAM" id="SSF55816">
    <property type="entry name" value="5'-nucleotidase (syn. UDP-sugar hydrolase), C-terminal domain"/>
    <property type="match status" value="1"/>
</dbReference>
<evidence type="ECO:0000256" key="5">
    <source>
        <dbReference type="ARBA" id="ARBA00022801"/>
    </source>
</evidence>
<evidence type="ECO:0000256" key="3">
    <source>
        <dbReference type="ARBA" id="ARBA00022729"/>
    </source>
</evidence>
<dbReference type="PANTHER" id="PTHR11575">
    <property type="entry name" value="5'-NUCLEOTIDASE-RELATED"/>
    <property type="match status" value="1"/>
</dbReference>
<evidence type="ECO:0008006" key="11">
    <source>
        <dbReference type="Google" id="ProtNLM"/>
    </source>
</evidence>
<dbReference type="PRINTS" id="PR01607">
    <property type="entry name" value="APYRASEFAMLY"/>
</dbReference>
<keyword evidence="4 6" id="KW-0547">Nucleotide-binding</keyword>
<dbReference type="Gene3D" id="3.90.780.10">
    <property type="entry name" value="5'-Nucleotidase, C-terminal domain"/>
    <property type="match status" value="1"/>
</dbReference>
<keyword evidence="3 6" id="KW-0732">Signal</keyword>
<evidence type="ECO:0000313" key="10">
    <source>
        <dbReference type="Proteomes" id="UP001378592"/>
    </source>
</evidence>
<comment type="similarity">
    <text evidence="1 6">Belongs to the 5'-nucleotidase family.</text>
</comment>
<accession>A0AAN9V8K4</accession>
<evidence type="ECO:0000256" key="6">
    <source>
        <dbReference type="RuleBase" id="RU362119"/>
    </source>
</evidence>
<protein>
    <recommendedName>
        <fullName evidence="11">Apyrase</fullName>
    </recommendedName>
</protein>
<dbReference type="FunFam" id="3.90.780.10:FF:000001">
    <property type="entry name" value="NT5E isoform 3"/>
    <property type="match status" value="1"/>
</dbReference>
<dbReference type="GO" id="GO:0000166">
    <property type="term" value="F:nucleotide binding"/>
    <property type="evidence" value="ECO:0007669"/>
    <property type="project" value="UniProtKB-KW"/>
</dbReference>
<dbReference type="Pfam" id="PF02872">
    <property type="entry name" value="5_nucleotid_C"/>
    <property type="match status" value="1"/>
</dbReference>
<evidence type="ECO:0000313" key="9">
    <source>
        <dbReference type="EMBL" id="KAK7791341.1"/>
    </source>
</evidence>
<dbReference type="FunFam" id="3.60.21.10:FF:000020">
    <property type="entry name" value="NT5E isoform 4"/>
    <property type="match status" value="1"/>
</dbReference>
<name>A0AAN9V8K4_9ORTH</name>
<evidence type="ECO:0000256" key="4">
    <source>
        <dbReference type="ARBA" id="ARBA00022741"/>
    </source>
</evidence>
<dbReference type="CDD" id="cd07409">
    <property type="entry name" value="MPP_CD73_N"/>
    <property type="match status" value="1"/>
</dbReference>
<dbReference type="GO" id="GO:0046872">
    <property type="term" value="F:metal ion binding"/>
    <property type="evidence" value="ECO:0007669"/>
    <property type="project" value="UniProtKB-KW"/>
</dbReference>
<sequence length="601" mass="62917">MLSAGALVLFVVALLGGGRAGVQVGAAPAGEGELFPLSVVHLNDFHARFEPTDPSGAACAPGAEAACVGGIARVVAQARQLLRERPNALLLNAGDNFQGTLWFTLYGWNVTAEFLNRLPWDAVALGNHEFDRKLAGAVPFIRALRAPVIAANMDAAKEPSMQGLFHKSVVVERGGRKVGLIGTIASNTKDISSPEQLEFSAEAPAVAAEARRLRAAGVDIVVVVSHSGIEVDLQVAADDPNVDLIVGGHSHTLLYTGTPPDGGAAYDVYPIVVTQASGRKVAVVQAGAYTRYLGNLTAFFDASGELVSAEGNPIYLDASVQPDAETARALAPWAAGLEALAARVVGRSAVLLEQSGGVCGAGECNLGSFVADAHVRAFAGAGPPGSWTRAAIGITNSGGLRAPLPQGNVTFDGLVTALPFENTVDLLEVRGAALRAALEQAVAAPRRRGPRAGPWARNYFGFLQVSGLRVSFDADAPAGRRVRSVLALCHACAVPVYEPLRDEEWYPVALNSFLAGGGDGFYVFSEQGRNYEKGLLDTDVLLEYLRVQEPVVQARDGRLHFAEGERRLGNAAPAPSAGKEPLRVVAAAAAVAAAWWRRRGP</sequence>
<feature type="signal peptide" evidence="6">
    <location>
        <begin position="1"/>
        <end position="20"/>
    </location>
</feature>
<dbReference type="GO" id="GO:0005886">
    <property type="term" value="C:plasma membrane"/>
    <property type="evidence" value="ECO:0007669"/>
    <property type="project" value="TreeGrafter"/>
</dbReference>
<dbReference type="InterPro" id="IPR036907">
    <property type="entry name" value="5'-Nucleotdase_C_sf"/>
</dbReference>
<dbReference type="GO" id="GO:0006196">
    <property type="term" value="P:AMP catabolic process"/>
    <property type="evidence" value="ECO:0007669"/>
    <property type="project" value="TreeGrafter"/>
</dbReference>
<dbReference type="Proteomes" id="UP001378592">
    <property type="component" value="Unassembled WGS sequence"/>
</dbReference>